<proteinExistence type="predicted"/>
<dbReference type="AlphaFoldDB" id="A0A4Y2GTH7"/>
<dbReference type="EMBL" id="BGPR01001529">
    <property type="protein sequence ID" value="GBM56115.1"/>
    <property type="molecule type" value="Genomic_DNA"/>
</dbReference>
<evidence type="ECO:0000313" key="1">
    <source>
        <dbReference type="EMBL" id="GBM56115.1"/>
    </source>
</evidence>
<comment type="caution">
    <text evidence="1">The sequence shown here is derived from an EMBL/GenBank/DDBJ whole genome shotgun (WGS) entry which is preliminary data.</text>
</comment>
<dbReference type="Proteomes" id="UP000499080">
    <property type="component" value="Unassembled WGS sequence"/>
</dbReference>
<organism evidence="1 2">
    <name type="scientific">Araneus ventricosus</name>
    <name type="common">Orbweaver spider</name>
    <name type="synonym">Epeira ventricosa</name>
    <dbReference type="NCBI Taxonomy" id="182803"/>
    <lineage>
        <taxon>Eukaryota</taxon>
        <taxon>Metazoa</taxon>
        <taxon>Ecdysozoa</taxon>
        <taxon>Arthropoda</taxon>
        <taxon>Chelicerata</taxon>
        <taxon>Arachnida</taxon>
        <taxon>Araneae</taxon>
        <taxon>Araneomorphae</taxon>
        <taxon>Entelegynae</taxon>
        <taxon>Araneoidea</taxon>
        <taxon>Araneidae</taxon>
        <taxon>Araneus</taxon>
    </lineage>
</organism>
<gene>
    <name evidence="1" type="ORF">AVEN_6765_1</name>
</gene>
<reference evidence="1 2" key="1">
    <citation type="journal article" date="2019" name="Sci. Rep.">
        <title>Orb-weaving spider Araneus ventricosus genome elucidates the spidroin gene catalogue.</title>
        <authorList>
            <person name="Kono N."/>
            <person name="Nakamura H."/>
            <person name="Ohtoshi R."/>
            <person name="Moran D.A.P."/>
            <person name="Shinohara A."/>
            <person name="Yoshida Y."/>
            <person name="Fujiwara M."/>
            <person name="Mori M."/>
            <person name="Tomita M."/>
            <person name="Arakawa K."/>
        </authorList>
    </citation>
    <scope>NUCLEOTIDE SEQUENCE [LARGE SCALE GENOMIC DNA]</scope>
</reference>
<keyword evidence="2" id="KW-1185">Reference proteome</keyword>
<protein>
    <submittedName>
        <fullName evidence="1">Uncharacterized protein</fullName>
    </submittedName>
</protein>
<evidence type="ECO:0000313" key="2">
    <source>
        <dbReference type="Proteomes" id="UP000499080"/>
    </source>
</evidence>
<name>A0A4Y2GTH7_ARAVE</name>
<accession>A0A4Y2GTH7</accession>
<sequence length="107" mass="12366">MDAFIQVEVDQSFEKSTQTLKIKCDASTEVEQSLLDAKSTQTVSEIMRDKNVQTFWSTSDNKETQACASIRKSENCNHSTFIQIDWTFQERNTKTNNSTDNRFSQIR</sequence>